<dbReference type="Proteomes" id="UP001338582">
    <property type="component" value="Chromosome 4"/>
</dbReference>
<reference evidence="2 3" key="1">
    <citation type="submission" date="2023-10" db="EMBL/GenBank/DDBJ databases">
        <title>Draft Genome Sequence of Candida saopaulonensis from a very Premature Infant with Sepsis.</title>
        <authorList>
            <person name="Ning Y."/>
            <person name="Dai R."/>
            <person name="Xiao M."/>
            <person name="Xu Y."/>
            <person name="Yan Q."/>
            <person name="Zhang L."/>
        </authorList>
    </citation>
    <scope>NUCLEOTIDE SEQUENCE [LARGE SCALE GENOMIC DNA]</scope>
    <source>
        <strain evidence="2 3">19XY460</strain>
    </source>
</reference>
<dbReference type="KEGG" id="asau:88174893"/>
<dbReference type="AlphaFoldDB" id="A0AAX4HDM6"/>
<dbReference type="EMBL" id="CP138897">
    <property type="protein sequence ID" value="WPK26476.1"/>
    <property type="molecule type" value="Genomic_DNA"/>
</dbReference>
<sequence>MDSFETSSQFRQILRTLLPQSPVVLKAVHFALRNCSSEDYLYYSIIDILDDVSVELNTKTTIFQFIDVLIRESFFISQQVNSAYNYPYVHNLKTALPKMMEKLLPQTNNVNLHCIYTNLKNISETLNVNYSDLNRQYKDLNSILSAEDIENVALNIPFPQVSFENISLESKDPVIQAWEILLHKRKESHYERLRLLKNLPPRDGVLTEDDMFAIRNPRTAELHKKNNDQLFTKKQIVARMEDERESQKRSRESLWVVSRPSGSSFVTEEEFLNYYWKRIGEITPDQKDDFMAALDDLNTLAKLSYKDNQF</sequence>
<gene>
    <name evidence="2" type="ORF">PUMCH_003830</name>
</gene>
<dbReference type="Pfam" id="PF12350">
    <property type="entry name" value="CTK3_C"/>
    <property type="match status" value="1"/>
</dbReference>
<dbReference type="PANTHER" id="PTHR28291:SF1">
    <property type="entry name" value="CTD KINASE SUBUNIT GAMMA"/>
    <property type="match status" value="1"/>
</dbReference>
<dbReference type="InterPro" id="IPR024638">
    <property type="entry name" value="Ctk3_N"/>
</dbReference>
<proteinExistence type="predicted"/>
<dbReference type="GO" id="GO:0032786">
    <property type="term" value="P:positive regulation of DNA-templated transcription, elongation"/>
    <property type="evidence" value="ECO:0007669"/>
    <property type="project" value="InterPro"/>
</dbReference>
<keyword evidence="3" id="KW-1185">Reference proteome</keyword>
<feature type="domain" description="CID" evidence="1">
    <location>
        <begin position="2"/>
        <end position="160"/>
    </location>
</feature>
<protein>
    <recommendedName>
        <fullName evidence="1">CID domain-containing protein</fullName>
    </recommendedName>
</protein>
<dbReference type="InterPro" id="IPR024637">
    <property type="entry name" value="Ctk3_C"/>
</dbReference>
<dbReference type="Pfam" id="PF12243">
    <property type="entry name" value="CTK3"/>
    <property type="match status" value="1"/>
</dbReference>
<dbReference type="PANTHER" id="PTHR28291">
    <property type="entry name" value="CTD KINASE SUBUNIT GAMMA"/>
    <property type="match status" value="1"/>
</dbReference>
<evidence type="ECO:0000313" key="2">
    <source>
        <dbReference type="EMBL" id="WPK26476.1"/>
    </source>
</evidence>
<organism evidence="2 3">
    <name type="scientific">Australozyma saopauloensis</name>
    <dbReference type="NCBI Taxonomy" id="291208"/>
    <lineage>
        <taxon>Eukaryota</taxon>
        <taxon>Fungi</taxon>
        <taxon>Dikarya</taxon>
        <taxon>Ascomycota</taxon>
        <taxon>Saccharomycotina</taxon>
        <taxon>Pichiomycetes</taxon>
        <taxon>Metschnikowiaceae</taxon>
        <taxon>Australozyma</taxon>
    </lineage>
</organism>
<dbReference type="PROSITE" id="PS51391">
    <property type="entry name" value="CID"/>
    <property type="match status" value="1"/>
</dbReference>
<dbReference type="RefSeq" id="XP_062878857.1">
    <property type="nucleotide sequence ID" value="XM_063022787.1"/>
</dbReference>
<dbReference type="InterPro" id="IPR006569">
    <property type="entry name" value="CID_dom"/>
</dbReference>
<dbReference type="GeneID" id="88174893"/>
<accession>A0AAX4HDM6</accession>
<evidence type="ECO:0000259" key="1">
    <source>
        <dbReference type="PROSITE" id="PS51391"/>
    </source>
</evidence>
<dbReference type="InterPro" id="IPR042326">
    <property type="entry name" value="Ctk3"/>
</dbReference>
<evidence type="ECO:0000313" key="3">
    <source>
        <dbReference type="Proteomes" id="UP001338582"/>
    </source>
</evidence>
<dbReference type="GO" id="GO:0070692">
    <property type="term" value="C:CTDK-1 complex"/>
    <property type="evidence" value="ECO:0007669"/>
    <property type="project" value="InterPro"/>
</dbReference>
<name>A0AAX4HDM6_9ASCO</name>
<dbReference type="GO" id="GO:0045943">
    <property type="term" value="P:positive regulation of transcription by RNA polymerase I"/>
    <property type="evidence" value="ECO:0007669"/>
    <property type="project" value="TreeGrafter"/>
</dbReference>